<organism evidence="4 5">
    <name type="scientific">Eucalyptus globulus</name>
    <name type="common">Tasmanian blue gum</name>
    <dbReference type="NCBI Taxonomy" id="34317"/>
    <lineage>
        <taxon>Eukaryota</taxon>
        <taxon>Viridiplantae</taxon>
        <taxon>Streptophyta</taxon>
        <taxon>Embryophyta</taxon>
        <taxon>Tracheophyta</taxon>
        <taxon>Spermatophyta</taxon>
        <taxon>Magnoliopsida</taxon>
        <taxon>eudicotyledons</taxon>
        <taxon>Gunneridae</taxon>
        <taxon>Pentapetalae</taxon>
        <taxon>rosids</taxon>
        <taxon>malvids</taxon>
        <taxon>Myrtales</taxon>
        <taxon>Myrtaceae</taxon>
        <taxon>Myrtoideae</taxon>
        <taxon>Eucalypteae</taxon>
        <taxon>Eucalyptus</taxon>
    </lineage>
</organism>
<comment type="caution">
    <text evidence="4">The sequence shown here is derived from an EMBL/GenBank/DDBJ whole genome shotgun (WGS) entry which is preliminary data.</text>
</comment>
<protein>
    <recommendedName>
        <fullName evidence="3">C2 NT-type domain-containing protein</fullName>
    </recommendedName>
</protein>
<keyword evidence="5" id="KW-1185">Reference proteome</keyword>
<feature type="coiled-coil region" evidence="1">
    <location>
        <begin position="300"/>
        <end position="414"/>
    </location>
</feature>
<feature type="coiled-coil region" evidence="1">
    <location>
        <begin position="759"/>
        <end position="967"/>
    </location>
</feature>
<feature type="coiled-coil region" evidence="1">
    <location>
        <begin position="471"/>
        <end position="588"/>
    </location>
</feature>
<feature type="compositionally biased region" description="Polar residues" evidence="2">
    <location>
        <begin position="257"/>
        <end position="285"/>
    </location>
</feature>
<keyword evidence="1" id="KW-0175">Coiled coil</keyword>
<feature type="compositionally biased region" description="Polar residues" evidence="2">
    <location>
        <begin position="175"/>
        <end position="188"/>
    </location>
</feature>
<dbReference type="PROSITE" id="PS51840">
    <property type="entry name" value="C2_NT"/>
    <property type="match status" value="1"/>
</dbReference>
<feature type="compositionally biased region" description="Basic and acidic residues" evidence="2">
    <location>
        <begin position="222"/>
        <end position="243"/>
    </location>
</feature>
<feature type="compositionally biased region" description="Polar residues" evidence="2">
    <location>
        <begin position="211"/>
        <end position="221"/>
    </location>
</feature>
<evidence type="ECO:0000256" key="1">
    <source>
        <dbReference type="SAM" id="Coils"/>
    </source>
</evidence>
<evidence type="ECO:0000313" key="5">
    <source>
        <dbReference type="Proteomes" id="UP001634007"/>
    </source>
</evidence>
<feature type="region of interest" description="Disordered" evidence="2">
    <location>
        <begin position="1251"/>
        <end position="1298"/>
    </location>
</feature>
<feature type="region of interest" description="Disordered" evidence="2">
    <location>
        <begin position="211"/>
        <end position="285"/>
    </location>
</feature>
<sequence length="1455" mass="166713">MFRLHRNRPAKSGERLDFKLSQFKALQVPKGWDKLFVSIISVETGKTIAKSSKALVRNGTCQWAETLAESVLVSRDDSSKELEDCLIKLVISMGSARSGILGEATINATNYISSSNSVPISIPLKKCNHGTVLQVKINCLTSRTKLRDDGSKETNSQVNELNSNSLDGDFKSDRSGSTFTENAAPSSNKELRSTLCSDHLASRETSISSFASTQSFGSAENSSHREDLSPENQLRVDRHDQRIGETSVRSPRVDSGNLINSSSHLKPPFSNSQIMGSGDPSQSNKEMLSVKISDSSKDFIEAAEDTIEELHAEAKMWERNAQKLMLDLDMVRKEFFNLSKNHKDLDMEFLAAKTERESLRKEVEQLKLLLKNSLVDQKTVDDSNSQKEAVRHIQKELEEEIRFLKETNADLTLQLSRSQESNIELVSVLHELEEMIGKQKLELENVAFIQSKFSDMEDSLLSNIAENKSLKTQLQQTKESEKDLLVKLRQMEKAFEDEKRMMDEKVGLEKRLFEFEREYTSKLSEKEEEIVNLEAKLTKTLEEKHSQESADRGDEYLIKEIESLKEKVQELETDCNELTEENLDLLFKLKKLNNCLHVATDCRDGQKDNVVNGMLVANEKSNECLKMDAEDKGEGFGKESVEDGNKERKVKEMLLLKEEEINNLRECHTKLEALVSDLQKEKTELEEKLQIMQRESEVTAKCLTDVQNDLVVLSGSVDSHVSANKMLERKSSEIGPENVALSMRIAEQEVQLTYLMDEMEATQLELERSRALCESLDDEISKLSFSSKKQKTQLEKEMKEMQNRWSEAQEECDHLKKERAQLQADVESLAEECNSLQELNGKLKMQNVELHEELRSCLSGCSTKVETLEENLSALLDDVTAKERTFKSEIDALLDENREQKERLAVGESILNQIYADKTTEVENLRKEIEHLTNQISDIHNERERIVSDAAEEISKLCADKAELELALCETRSELQRKDCELNQEIEHLTNQISDIHDERERIVSDAAEEISKLCADKAELELALRETQSELQRKDRELNEMQAQYERQVNDLIEELSASQEDRKALQATEQRLSKLLENHKSREEKLRTNINELELRLTVCEYDRQRLMDESTNMKAHVQQFENLHDQLSVLKIELTETKRDKEEAKASLQLVSKECTDLKAEKNVLVEKFSSLQELVNDLEDCRQSKVILEEKLQRMEGELMAKQAKCDEAVEVKNELNQIRREHKHYQRMTQQLEEQKDEYLRRARASEEELNSMREEKRKPKHVNNTRSPGLSKAHMKVANSATEDSSPSKRDIRKKPIMKNVRQQVVKDQPKVSNARHHIEDIHINNSDVESCHDVGVDPRSKVSLLESDLVDSAVADDSDNIPLSRVPGGNPPPDSPRKATPEGEVVMRKKFERTKSRLESELRDIRERYLHMSLKYAEVEAQRESCSFNHLNGREVKKEETVRQQSNC</sequence>
<gene>
    <name evidence="4" type="ORF">ACJRO7_001305</name>
</gene>
<dbReference type="PANTHER" id="PTHR47270">
    <property type="entry name" value="PROTEIN MLP1-LIKE"/>
    <property type="match status" value="1"/>
</dbReference>
<name>A0ABD3LVS4_EUCGL</name>
<evidence type="ECO:0000259" key="3">
    <source>
        <dbReference type="PROSITE" id="PS51840"/>
    </source>
</evidence>
<proteinExistence type="predicted"/>
<feature type="coiled-coil region" evidence="1">
    <location>
        <begin position="1004"/>
        <end position="1098"/>
    </location>
</feature>
<dbReference type="EMBL" id="JBJKBG010000001">
    <property type="protein sequence ID" value="KAL3754042.1"/>
    <property type="molecule type" value="Genomic_DNA"/>
</dbReference>
<feature type="domain" description="C2 NT-type" evidence="3">
    <location>
        <begin position="6"/>
        <end position="141"/>
    </location>
</feature>
<feature type="compositionally biased region" description="Basic and acidic residues" evidence="2">
    <location>
        <begin position="1251"/>
        <end position="1263"/>
    </location>
</feature>
<dbReference type="PANTHER" id="PTHR47270:SF3">
    <property type="entry name" value="HYPOTETICAL PROTEIN"/>
    <property type="match status" value="1"/>
</dbReference>
<dbReference type="Pfam" id="PF10358">
    <property type="entry name" value="NT-C2"/>
    <property type="match status" value="1"/>
</dbReference>
<evidence type="ECO:0000256" key="2">
    <source>
        <dbReference type="SAM" id="MobiDB-lite"/>
    </source>
</evidence>
<feature type="region of interest" description="Disordered" evidence="2">
    <location>
        <begin position="147"/>
        <end position="191"/>
    </location>
</feature>
<feature type="coiled-coil region" evidence="1">
    <location>
        <begin position="661"/>
        <end position="695"/>
    </location>
</feature>
<dbReference type="InterPro" id="IPR019448">
    <property type="entry name" value="NT-C2"/>
</dbReference>
<feature type="compositionally biased region" description="Polar residues" evidence="2">
    <location>
        <begin position="153"/>
        <end position="166"/>
    </location>
</feature>
<evidence type="ECO:0000313" key="4">
    <source>
        <dbReference type="EMBL" id="KAL3754042.1"/>
    </source>
</evidence>
<dbReference type="Proteomes" id="UP001634007">
    <property type="component" value="Unassembled WGS sequence"/>
</dbReference>
<feature type="region of interest" description="Disordered" evidence="2">
    <location>
        <begin position="1364"/>
        <end position="1389"/>
    </location>
</feature>
<dbReference type="Gene3D" id="1.10.287.1490">
    <property type="match status" value="1"/>
</dbReference>
<reference evidence="4 5" key="1">
    <citation type="submission" date="2024-11" db="EMBL/GenBank/DDBJ databases">
        <title>Chromosome-level genome assembly of Eucalyptus globulus Labill. provides insights into its genome evolution.</title>
        <authorList>
            <person name="Li X."/>
        </authorList>
    </citation>
    <scope>NUCLEOTIDE SEQUENCE [LARGE SCALE GENOMIC DNA]</scope>
    <source>
        <strain evidence="4">CL2024</strain>
        <tissue evidence="4">Fresh tender leaves</tissue>
    </source>
</reference>
<accession>A0ABD3LVS4</accession>